<name>A0ABY2D1T1_GULMO</name>
<evidence type="ECO:0000313" key="5">
    <source>
        <dbReference type="Proteomes" id="UP000294801"/>
    </source>
</evidence>
<dbReference type="PANTHER" id="PTHR38772">
    <property type="match status" value="1"/>
</dbReference>
<keyword evidence="3" id="KW-0963">Cytoplasm</keyword>
<gene>
    <name evidence="4" type="ORF">EV669_104171</name>
</gene>
<comment type="subcellular location">
    <subcellularLocation>
        <location evidence="1">Cytoplasm</location>
    </subcellularLocation>
</comment>
<dbReference type="Proteomes" id="UP000294801">
    <property type="component" value="Unassembled WGS sequence"/>
</dbReference>
<dbReference type="InterPro" id="IPR007358">
    <property type="entry name" value="Nucleoid_associated_NdpA"/>
</dbReference>
<sequence>MIEVIHHAVIHRLHRDAGQPAVIQEAPACLDVNDAPLRELVESVHGVYGGRQGKSYGVFDPELTLVSAEPYLQQLRDQDDADFYDISIALMQILKDKVESQNFATGGHVLMFDFSAHGTRWFVVAIVNSAPGTMIDANFRVVPAPHLDVDGIRFAGRVNFIEWERANQRYISFLRGKNSEVSQYFQKFLGCSTSQQDLVDTRNLVKVIKKFAADQNLDDASRERLLTEVNNIAADKAERQEPLDLGELANRVWPQAPGDLNAAFARADPPIADGFVPRKRGLDGLVRFKAKTAKWKLEFEREAIQDHTIHFDPDEGTLTIRNLPADILASLTNEFSANANPDDPAD</sequence>
<evidence type="ECO:0000313" key="4">
    <source>
        <dbReference type="EMBL" id="TCW31803.1"/>
    </source>
</evidence>
<evidence type="ECO:0000256" key="3">
    <source>
        <dbReference type="ARBA" id="ARBA00022490"/>
    </source>
</evidence>
<proteinExistence type="inferred from homology"/>
<organism evidence="4 5">
    <name type="scientific">Gulbenkiania mobilis</name>
    <dbReference type="NCBI Taxonomy" id="397457"/>
    <lineage>
        <taxon>Bacteria</taxon>
        <taxon>Pseudomonadati</taxon>
        <taxon>Pseudomonadota</taxon>
        <taxon>Betaproteobacteria</taxon>
        <taxon>Neisseriales</taxon>
        <taxon>Chromobacteriaceae</taxon>
        <taxon>Gulbenkiania</taxon>
    </lineage>
</organism>
<keyword evidence="5" id="KW-1185">Reference proteome</keyword>
<dbReference type="EMBL" id="SMDA01000004">
    <property type="protein sequence ID" value="TCW31803.1"/>
    <property type="molecule type" value="Genomic_DNA"/>
</dbReference>
<reference evidence="4 5" key="1">
    <citation type="submission" date="2019-03" db="EMBL/GenBank/DDBJ databases">
        <title>Genomic Encyclopedia of Type Strains, Phase IV (KMG-IV): sequencing the most valuable type-strain genomes for metagenomic binning, comparative biology and taxonomic classification.</title>
        <authorList>
            <person name="Goeker M."/>
        </authorList>
    </citation>
    <scope>NUCLEOTIDE SEQUENCE [LARGE SCALE GENOMIC DNA]</scope>
    <source>
        <strain evidence="4 5">DSM 18507</strain>
    </source>
</reference>
<dbReference type="Pfam" id="PF04245">
    <property type="entry name" value="NA37"/>
    <property type="match status" value="1"/>
</dbReference>
<evidence type="ECO:0000256" key="1">
    <source>
        <dbReference type="ARBA" id="ARBA00004496"/>
    </source>
</evidence>
<accession>A0ABY2D1T1</accession>
<comment type="similarity">
    <text evidence="2">Belongs to the YejK family.</text>
</comment>
<comment type="caution">
    <text evidence="4">The sequence shown here is derived from an EMBL/GenBank/DDBJ whole genome shotgun (WGS) entry which is preliminary data.</text>
</comment>
<dbReference type="PANTHER" id="PTHR38772:SF1">
    <property type="entry name" value="NUCLEOID-ASSOCIATED PROTEIN YEJK"/>
    <property type="match status" value="1"/>
</dbReference>
<evidence type="ECO:0000256" key="2">
    <source>
        <dbReference type="ARBA" id="ARBA00009035"/>
    </source>
</evidence>
<dbReference type="RefSeq" id="WP_165922726.1">
    <property type="nucleotide sequence ID" value="NZ_SMDA01000004.1"/>
</dbReference>
<protein>
    <submittedName>
        <fullName evidence="4">Nucleoid-associated protein</fullName>
    </submittedName>
</protein>